<evidence type="ECO:0000313" key="3">
    <source>
        <dbReference type="Proteomes" id="UP000789831"/>
    </source>
</evidence>
<evidence type="ECO:0000313" key="2">
    <source>
        <dbReference type="EMBL" id="CAG8599486.1"/>
    </source>
</evidence>
<keyword evidence="3" id="KW-1185">Reference proteome</keyword>
<gene>
    <name evidence="2" type="ORF">AGERDE_LOCUS9027</name>
</gene>
<accession>A0A9N9CDH5</accession>
<reference evidence="2" key="1">
    <citation type="submission" date="2021-06" db="EMBL/GenBank/DDBJ databases">
        <authorList>
            <person name="Kallberg Y."/>
            <person name="Tangrot J."/>
            <person name="Rosling A."/>
        </authorList>
    </citation>
    <scope>NUCLEOTIDE SEQUENCE</scope>
    <source>
        <strain evidence="2">MT106</strain>
    </source>
</reference>
<name>A0A9N9CDH5_9GLOM</name>
<proteinExistence type="predicted"/>
<dbReference type="AlphaFoldDB" id="A0A9N9CDH5"/>
<feature type="chain" id="PRO_5040168034" evidence="1">
    <location>
        <begin position="23"/>
        <end position="140"/>
    </location>
</feature>
<feature type="signal peptide" evidence="1">
    <location>
        <begin position="1"/>
        <end position="22"/>
    </location>
</feature>
<comment type="caution">
    <text evidence="2">The sequence shown here is derived from an EMBL/GenBank/DDBJ whole genome shotgun (WGS) entry which is preliminary data.</text>
</comment>
<keyword evidence="1" id="KW-0732">Signal</keyword>
<organism evidence="2 3">
    <name type="scientific">Ambispora gerdemannii</name>
    <dbReference type="NCBI Taxonomy" id="144530"/>
    <lineage>
        <taxon>Eukaryota</taxon>
        <taxon>Fungi</taxon>
        <taxon>Fungi incertae sedis</taxon>
        <taxon>Mucoromycota</taxon>
        <taxon>Glomeromycotina</taxon>
        <taxon>Glomeromycetes</taxon>
        <taxon>Archaeosporales</taxon>
        <taxon>Ambisporaceae</taxon>
        <taxon>Ambispora</taxon>
    </lineage>
</organism>
<sequence length="140" mass="14910">MNAKQIFSFLLMVVVVLSVTNADELSITAPSDNTSVGTGSTTKITCKIQKSGLDLFDTGDVKTLDDAGNVIETVFTVKSTDFDTKNPNVMSKDWVVDSSKYVVGNAYTITFTGDGTRRDPSGNKKSVTMSAKPVTVTVVA</sequence>
<dbReference type="Proteomes" id="UP000789831">
    <property type="component" value="Unassembled WGS sequence"/>
</dbReference>
<dbReference type="EMBL" id="CAJVPL010002104">
    <property type="protein sequence ID" value="CAG8599486.1"/>
    <property type="molecule type" value="Genomic_DNA"/>
</dbReference>
<evidence type="ECO:0000256" key="1">
    <source>
        <dbReference type="SAM" id="SignalP"/>
    </source>
</evidence>
<protein>
    <submittedName>
        <fullName evidence="2">5837_t:CDS:1</fullName>
    </submittedName>
</protein>